<keyword evidence="4" id="KW-0614">Plasmid</keyword>
<dbReference type="Pfam" id="PF26424">
    <property type="entry name" value="DUF8115"/>
    <property type="match status" value="1"/>
</dbReference>
<reference evidence="3 5" key="1">
    <citation type="journal article" date="2014" name="PLoS Genet.">
        <title>Phylogenetically driven sequencing of extremely halophilic archaea reveals strategies for static and dynamic osmo-response.</title>
        <authorList>
            <person name="Becker E.A."/>
            <person name="Seitzer P.M."/>
            <person name="Tritt A."/>
            <person name="Larsen D."/>
            <person name="Krusor M."/>
            <person name="Yao A.I."/>
            <person name="Wu D."/>
            <person name="Madern D."/>
            <person name="Eisen J.A."/>
            <person name="Darling A.E."/>
            <person name="Facciotti M.T."/>
        </authorList>
    </citation>
    <scope>NUCLEOTIDE SEQUENCE [LARGE SCALE GENOMIC DNA]</scope>
    <source>
        <strain evidence="3 5">ATCC 33800</strain>
    </source>
</reference>
<name>M0JUB2_9EURY</name>
<gene>
    <name evidence="3" type="ORF">C436_15975</name>
    <name evidence="4" type="ORF">KDQ40_16530</name>
</gene>
<dbReference type="PATRIC" id="fig|662476.7.peg.3197"/>
<evidence type="ECO:0000256" key="1">
    <source>
        <dbReference type="SAM" id="MobiDB-lite"/>
    </source>
</evidence>
<evidence type="ECO:0000313" key="5">
    <source>
        <dbReference type="Proteomes" id="UP000011659"/>
    </source>
</evidence>
<evidence type="ECO:0000259" key="2">
    <source>
        <dbReference type="Pfam" id="PF26424"/>
    </source>
</evidence>
<dbReference type="InterPro" id="IPR058428">
    <property type="entry name" value="DUF8115"/>
</dbReference>
<organism evidence="3 5">
    <name type="scientific">Haloarcula marismortui ATCC 33800</name>
    <dbReference type="NCBI Taxonomy" id="662476"/>
    <lineage>
        <taxon>Archaea</taxon>
        <taxon>Methanobacteriati</taxon>
        <taxon>Methanobacteriota</taxon>
        <taxon>Stenosarchaea group</taxon>
        <taxon>Halobacteria</taxon>
        <taxon>Halobacteriales</taxon>
        <taxon>Haloarculaceae</taxon>
        <taxon>Haloarcula</taxon>
    </lineage>
</organism>
<sequence length="129" mass="14365">MSDDPDLDQLREATDHGDRLDEAAGADVYEDLRESMVEYLEEIDEGGRQKTVSVWDGDIAARMAALEDHPEHLQAYGEALREELDLGGTEPPDRSEVLRLALRLGLREAAPDNMETARKAKQDHATHGL</sequence>
<feature type="domain" description="DUF8115" evidence="2">
    <location>
        <begin position="1"/>
        <end position="127"/>
    </location>
</feature>
<evidence type="ECO:0000313" key="3">
    <source>
        <dbReference type="EMBL" id="EMA11265.1"/>
    </source>
</evidence>
<reference evidence="4" key="2">
    <citation type="submission" date="2021-04" db="EMBL/GenBank/DDBJ databases">
        <title>Complete Genome sequence and Methylome Analysis of the Haloarchaeon Haloarcula sinaiiensis.</title>
        <authorList>
            <person name="Fomenkov A."/>
            <person name="DasSarma P."/>
            <person name="DasSarma S."/>
            <person name="Roberts R.J."/>
        </authorList>
    </citation>
    <scope>NUCLEOTIDE SEQUENCE</scope>
    <source>
        <strain evidence="4">ATCC 33800</strain>
        <plasmid evidence="4">pHsi117</plasmid>
    </source>
</reference>
<dbReference type="GeneID" id="64824596"/>
<dbReference type="EMBL" id="CP073367">
    <property type="protein sequence ID" value="QUJ73825.1"/>
    <property type="molecule type" value="Genomic_DNA"/>
</dbReference>
<geneLocation type="plasmid" evidence="4 6">
    <name>pHsi117</name>
</geneLocation>
<accession>M0JUB2</accession>
<dbReference type="EMBL" id="AOLR01000028">
    <property type="protein sequence ID" value="EMA11265.1"/>
    <property type="molecule type" value="Genomic_DNA"/>
</dbReference>
<dbReference type="OrthoDB" id="202826at2157"/>
<dbReference type="KEGG" id="hsin:KDQ40_16530"/>
<dbReference type="AlphaFoldDB" id="M0JUB2"/>
<evidence type="ECO:0000313" key="6">
    <source>
        <dbReference type="Proteomes" id="UP000682967"/>
    </source>
</evidence>
<evidence type="ECO:0000313" key="4">
    <source>
        <dbReference type="EMBL" id="QUJ73825.1"/>
    </source>
</evidence>
<feature type="compositionally biased region" description="Basic and acidic residues" evidence="1">
    <location>
        <begin position="8"/>
        <end position="22"/>
    </location>
</feature>
<proteinExistence type="predicted"/>
<dbReference type="Proteomes" id="UP000682967">
    <property type="component" value="Plasmid pHsi117"/>
</dbReference>
<dbReference type="Proteomes" id="UP000011659">
    <property type="component" value="Unassembled WGS sequence"/>
</dbReference>
<dbReference type="RefSeq" id="WP_004965198.1">
    <property type="nucleotide sequence ID" value="NZ_AOLR01000028.1"/>
</dbReference>
<keyword evidence="5" id="KW-1185">Reference proteome</keyword>
<protein>
    <recommendedName>
        <fullName evidence="2">DUF8115 domain-containing protein</fullName>
    </recommendedName>
</protein>
<feature type="region of interest" description="Disordered" evidence="1">
    <location>
        <begin position="1"/>
        <end position="24"/>
    </location>
</feature>